<dbReference type="PANTHER" id="PTHR36852">
    <property type="entry name" value="PROTEIN GVPL 2"/>
    <property type="match status" value="1"/>
</dbReference>
<gene>
    <name evidence="5" type="ORF">OG442_19305</name>
</gene>
<dbReference type="InterPro" id="IPR009430">
    <property type="entry name" value="GvpL/GvpF"/>
</dbReference>
<sequence length="292" mass="30872">MNSTSHISAPRVSTSAEGVGSCATYVFAVCRSDHPASPSAAQGHAGGGPLRLLTVGSLCAVVQDVPATEFSEAALRERLGDAAELERCARAHHGVVTAAAADGPAVPMPLATLYLGDERARAAIEENRESFRLALERITGRAEWAVKVYLTQSATTARSVAPDTRQTPAPGRGAGPGAASGRAYLDRLRSRQNLREQHRESALAAAERVDRAVRELAVAMVPRRPHGPEVTGKDRTQIMNMAYLVADDRSEELAATIGRLRASPDFDGIEIDVTGPWAPYSFSDGGDLAGHS</sequence>
<protein>
    <submittedName>
        <fullName evidence="5">GvpL/GvpF family gas vesicle protein</fullName>
    </submittedName>
</protein>
<organism evidence="5 6">
    <name type="scientific">Streptomyces niveus</name>
    <name type="common">Streptomyces spheroides</name>
    <dbReference type="NCBI Taxonomy" id="193462"/>
    <lineage>
        <taxon>Bacteria</taxon>
        <taxon>Bacillati</taxon>
        <taxon>Actinomycetota</taxon>
        <taxon>Actinomycetes</taxon>
        <taxon>Kitasatosporales</taxon>
        <taxon>Streptomycetaceae</taxon>
        <taxon>Streptomyces</taxon>
    </lineage>
</organism>
<keyword evidence="6" id="KW-1185">Reference proteome</keyword>
<evidence type="ECO:0000256" key="1">
    <source>
        <dbReference type="ARBA" id="ARBA00022987"/>
    </source>
</evidence>
<dbReference type="PANTHER" id="PTHR36852:SF1">
    <property type="entry name" value="PROTEIN GVPL 2"/>
    <property type="match status" value="1"/>
</dbReference>
<evidence type="ECO:0000256" key="4">
    <source>
        <dbReference type="SAM" id="MobiDB-lite"/>
    </source>
</evidence>
<dbReference type="Pfam" id="PF06386">
    <property type="entry name" value="GvpL_GvpF"/>
    <property type="match status" value="1"/>
</dbReference>
<dbReference type="Proteomes" id="UP001432209">
    <property type="component" value="Chromosome"/>
</dbReference>
<dbReference type="EMBL" id="CP109495">
    <property type="protein sequence ID" value="WUX53525.1"/>
    <property type="molecule type" value="Genomic_DNA"/>
</dbReference>
<evidence type="ECO:0000313" key="5">
    <source>
        <dbReference type="EMBL" id="WUX53525.1"/>
    </source>
</evidence>
<comment type="similarity">
    <text evidence="3">Belongs to the gas vesicle GvpF/GvpL family.</text>
</comment>
<keyword evidence="1" id="KW-0304">Gas vesicle</keyword>
<name>A0ABZ2A889_STRNV</name>
<evidence type="ECO:0000256" key="3">
    <source>
        <dbReference type="ARBA" id="ARBA00035643"/>
    </source>
</evidence>
<accession>A0ABZ2A889</accession>
<feature type="region of interest" description="Disordered" evidence="4">
    <location>
        <begin position="157"/>
        <end position="180"/>
    </location>
</feature>
<evidence type="ECO:0000256" key="2">
    <source>
        <dbReference type="ARBA" id="ARBA00035108"/>
    </source>
</evidence>
<reference evidence="5" key="1">
    <citation type="submission" date="2022-10" db="EMBL/GenBank/DDBJ databases">
        <title>The complete genomes of actinobacterial strains from the NBC collection.</title>
        <authorList>
            <person name="Joergensen T.S."/>
            <person name="Alvarez Arevalo M."/>
            <person name="Sterndorff E.B."/>
            <person name="Faurdal D."/>
            <person name="Vuksanovic O."/>
            <person name="Mourched A.-S."/>
            <person name="Charusanti P."/>
            <person name="Shaw S."/>
            <person name="Blin K."/>
            <person name="Weber T."/>
        </authorList>
    </citation>
    <scope>NUCLEOTIDE SEQUENCE</scope>
    <source>
        <strain evidence="5">NBC_01432</strain>
    </source>
</reference>
<proteinExistence type="inferred from homology"/>
<dbReference type="RefSeq" id="WP_329077132.1">
    <property type="nucleotide sequence ID" value="NZ_CP109495.1"/>
</dbReference>
<comment type="subcellular location">
    <subcellularLocation>
        <location evidence="2">Gas vesicle</location>
    </subcellularLocation>
</comment>
<evidence type="ECO:0000313" key="6">
    <source>
        <dbReference type="Proteomes" id="UP001432209"/>
    </source>
</evidence>